<organism evidence="1 4">
    <name type="scientific">Leptospira adleri</name>
    <dbReference type="NCBI Taxonomy" id="2023186"/>
    <lineage>
        <taxon>Bacteria</taxon>
        <taxon>Pseudomonadati</taxon>
        <taxon>Spirochaetota</taxon>
        <taxon>Spirochaetia</taxon>
        <taxon>Leptospirales</taxon>
        <taxon>Leptospiraceae</taxon>
        <taxon>Leptospira</taxon>
    </lineage>
</organism>
<dbReference type="EMBL" id="NPDV01000015">
    <property type="protein sequence ID" value="PJZ52248.1"/>
    <property type="molecule type" value="Genomic_DNA"/>
</dbReference>
<evidence type="ECO:0000313" key="2">
    <source>
        <dbReference type="EMBL" id="PJZ59541.1"/>
    </source>
</evidence>
<dbReference type="AlphaFoldDB" id="A0A2M9YL33"/>
<evidence type="ECO:0000313" key="4">
    <source>
        <dbReference type="Proteomes" id="UP000232188"/>
    </source>
</evidence>
<accession>A0A2M9YL33</accession>
<reference evidence="3 4" key="1">
    <citation type="submission" date="2017-07" db="EMBL/GenBank/DDBJ databases">
        <title>Leptospira spp. isolated from tropical soils.</title>
        <authorList>
            <person name="Thibeaux R."/>
            <person name="Iraola G."/>
            <person name="Ferres I."/>
            <person name="Bierque E."/>
            <person name="Girault D."/>
            <person name="Soupe-Gilbert M.-E."/>
            <person name="Picardeau M."/>
            <person name="Goarant C."/>
        </authorList>
    </citation>
    <scope>NUCLEOTIDE SEQUENCE [LARGE SCALE GENOMIC DNA]</scope>
    <source>
        <strain evidence="1 4">FH2-B-C1</strain>
        <strain evidence="2 3">FH2-B-D1</strain>
    </source>
</reference>
<evidence type="ECO:0000313" key="3">
    <source>
        <dbReference type="Proteomes" id="UP000232149"/>
    </source>
</evidence>
<dbReference type="EMBL" id="NPDU01000120">
    <property type="protein sequence ID" value="PJZ59541.1"/>
    <property type="molecule type" value="Genomic_DNA"/>
</dbReference>
<comment type="caution">
    <text evidence="1">The sequence shown here is derived from an EMBL/GenBank/DDBJ whole genome shotgun (WGS) entry which is preliminary data.</text>
</comment>
<sequence>MLFLSFCSTTQKVYLLSYGNLEGKKIPEDVRNFTGEIREGKDCGFYYSLAKAFENTILNTKYDTILDAEVTHTTGPFAPMHCVLIKGFAVNSGNFLPENGR</sequence>
<keyword evidence="3" id="KW-1185">Reference proteome</keyword>
<evidence type="ECO:0000313" key="1">
    <source>
        <dbReference type="EMBL" id="PJZ52248.1"/>
    </source>
</evidence>
<dbReference type="OrthoDB" id="334335at2"/>
<gene>
    <name evidence="2" type="ORF">CH376_23190</name>
    <name evidence="1" type="ORF">CH380_15890</name>
</gene>
<protein>
    <submittedName>
        <fullName evidence="1">Uncharacterized protein</fullName>
    </submittedName>
</protein>
<dbReference type="Proteomes" id="UP000232149">
    <property type="component" value="Unassembled WGS sequence"/>
</dbReference>
<dbReference type="Proteomes" id="UP000232188">
    <property type="component" value="Unassembled WGS sequence"/>
</dbReference>
<name>A0A2M9YL33_9LEPT</name>
<proteinExistence type="predicted"/>